<keyword evidence="2 4" id="KW-0378">Hydrolase</keyword>
<evidence type="ECO:0000256" key="2">
    <source>
        <dbReference type="ARBA" id="ARBA00022801"/>
    </source>
</evidence>
<protein>
    <recommendedName>
        <fullName evidence="4">Lysozyme</fullName>
        <ecNumber evidence="4">3.2.1.17</ecNumber>
    </recommendedName>
</protein>
<reference evidence="5 6" key="1">
    <citation type="submission" date="2018-09" db="EMBL/GenBank/DDBJ databases">
        <title>Zymobacter palmae IAM14233 (=T109) whole genome analysis.</title>
        <authorList>
            <person name="Yanase H."/>
        </authorList>
    </citation>
    <scope>NUCLEOTIDE SEQUENCE [LARGE SCALE GENOMIC DNA]</scope>
    <source>
        <strain evidence="5 6">IAM14233</strain>
    </source>
</reference>
<dbReference type="SUPFAM" id="SSF51445">
    <property type="entry name" value="(Trans)glycosidases"/>
    <property type="match status" value="1"/>
</dbReference>
<dbReference type="AlphaFoldDB" id="A0A348HDU8"/>
<proteinExistence type="inferred from homology"/>
<dbReference type="PANTHER" id="PTHR34135:SF2">
    <property type="entry name" value="LYSOZYME"/>
    <property type="match status" value="1"/>
</dbReference>
<dbReference type="InterPro" id="IPR017853">
    <property type="entry name" value="GH"/>
</dbReference>
<gene>
    <name evidence="5" type="ORF">ZBT109_1033</name>
</gene>
<dbReference type="KEGG" id="zpl:ZBT109_1033"/>
<dbReference type="CDD" id="cd00599">
    <property type="entry name" value="GH25_muramidase"/>
    <property type="match status" value="1"/>
</dbReference>
<dbReference type="InterPro" id="IPR002053">
    <property type="entry name" value="Glyco_hydro_25"/>
</dbReference>
<dbReference type="InterPro" id="IPR008270">
    <property type="entry name" value="Glyco_hydro_25_AS"/>
</dbReference>
<dbReference type="SMART" id="SM00641">
    <property type="entry name" value="Glyco_25"/>
    <property type="match status" value="1"/>
</dbReference>
<dbReference type="PROSITE" id="PS00953">
    <property type="entry name" value="GLYCOSYL_HYDROL_F25_1"/>
    <property type="match status" value="1"/>
</dbReference>
<evidence type="ECO:0000256" key="1">
    <source>
        <dbReference type="ARBA" id="ARBA00010646"/>
    </source>
</evidence>
<evidence type="ECO:0000256" key="3">
    <source>
        <dbReference type="ARBA" id="ARBA00023295"/>
    </source>
</evidence>
<keyword evidence="6" id="KW-1185">Reference proteome</keyword>
<dbReference type="Gene3D" id="3.20.20.80">
    <property type="entry name" value="Glycosidases"/>
    <property type="match status" value="1"/>
</dbReference>
<evidence type="ECO:0000313" key="5">
    <source>
        <dbReference type="EMBL" id="BBG29800.1"/>
    </source>
</evidence>
<dbReference type="Proteomes" id="UP000267342">
    <property type="component" value="Chromosome"/>
</dbReference>
<organism evidence="5 6">
    <name type="scientific">Zymobacter palmae</name>
    <dbReference type="NCBI Taxonomy" id="33074"/>
    <lineage>
        <taxon>Bacteria</taxon>
        <taxon>Pseudomonadati</taxon>
        <taxon>Pseudomonadota</taxon>
        <taxon>Gammaproteobacteria</taxon>
        <taxon>Oceanospirillales</taxon>
        <taxon>Halomonadaceae</taxon>
        <taxon>Zymobacter group</taxon>
        <taxon>Zymobacter</taxon>
    </lineage>
</organism>
<evidence type="ECO:0000256" key="4">
    <source>
        <dbReference type="RuleBase" id="RU361176"/>
    </source>
</evidence>
<accession>A0A348HDU8</accession>
<dbReference type="OrthoDB" id="9798192at2"/>
<dbReference type="RefSeq" id="WP_027706116.1">
    <property type="nucleotide sequence ID" value="NZ_AP018933.1"/>
</dbReference>
<keyword evidence="3 4" id="KW-0326">Glycosidase</keyword>
<dbReference type="InterPro" id="IPR018077">
    <property type="entry name" value="Glyco_hydro_fam25_subgr"/>
</dbReference>
<sequence length="211" mass="23860">MDYLNGIDVSRWQGDIDFNAVRDAGMQFVFIKATEGGTFVDPRFTENWQKANAAGLKVGVYHYFRATSSTPEEQKNNIVNTLRAAGFDPAVHVLAIDIETARNTDATNEQMADNAFELLQKLEQDGVLGGTLPLIYCDNNTWRNHLDAQRHDFSRYGLWIANWNVETPTIPDTWQQAGKDWSVWQYSSKGRVAGIDGDVDLDHSRLWMPSC</sequence>
<name>A0A348HDU8_9GAMM</name>
<comment type="similarity">
    <text evidence="1 4">Belongs to the glycosyl hydrolase 25 family.</text>
</comment>
<dbReference type="Pfam" id="PF01183">
    <property type="entry name" value="Glyco_hydro_25"/>
    <property type="match status" value="1"/>
</dbReference>
<dbReference type="GO" id="GO:0003796">
    <property type="term" value="F:lysozyme activity"/>
    <property type="evidence" value="ECO:0007669"/>
    <property type="project" value="UniProtKB-EC"/>
</dbReference>
<dbReference type="PROSITE" id="PS51904">
    <property type="entry name" value="GLYCOSYL_HYDROL_F25_2"/>
    <property type="match status" value="1"/>
</dbReference>
<evidence type="ECO:0000313" key="6">
    <source>
        <dbReference type="Proteomes" id="UP000267342"/>
    </source>
</evidence>
<dbReference type="PANTHER" id="PTHR34135">
    <property type="entry name" value="LYSOZYME"/>
    <property type="match status" value="1"/>
</dbReference>
<dbReference type="EC" id="3.2.1.17" evidence="4"/>
<dbReference type="EMBL" id="AP018933">
    <property type="protein sequence ID" value="BBG29800.1"/>
    <property type="molecule type" value="Genomic_DNA"/>
</dbReference>
<dbReference type="GO" id="GO:0016052">
    <property type="term" value="P:carbohydrate catabolic process"/>
    <property type="evidence" value="ECO:0007669"/>
    <property type="project" value="TreeGrafter"/>
</dbReference>
<dbReference type="GO" id="GO:0009253">
    <property type="term" value="P:peptidoglycan catabolic process"/>
    <property type="evidence" value="ECO:0007669"/>
    <property type="project" value="InterPro"/>
</dbReference>
<comment type="catalytic activity">
    <reaction evidence="4">
        <text>Hydrolysis of (1-&gt;4)-beta-linkages between N-acetylmuramic acid and N-acetyl-D-glucosamine residues in a peptidoglycan and between N-acetyl-D-glucosamine residues in chitodextrins.</text>
        <dbReference type="EC" id="3.2.1.17"/>
    </reaction>
</comment>
<dbReference type="GO" id="GO:0016998">
    <property type="term" value="P:cell wall macromolecule catabolic process"/>
    <property type="evidence" value="ECO:0007669"/>
    <property type="project" value="InterPro"/>
</dbReference>